<evidence type="ECO:0000313" key="3">
    <source>
        <dbReference type="Proteomes" id="UP001352223"/>
    </source>
</evidence>
<dbReference type="EMBL" id="JAOZYB010000368">
    <property type="protein sequence ID" value="MEB3966812.1"/>
    <property type="molecule type" value="Genomic_DNA"/>
</dbReference>
<name>A0ABU6CRY9_9ACTN</name>
<dbReference type="SUPFAM" id="SSF81301">
    <property type="entry name" value="Nucleotidyltransferase"/>
    <property type="match status" value="1"/>
</dbReference>
<proteinExistence type="predicted"/>
<evidence type="ECO:0000313" key="2">
    <source>
        <dbReference type="EMBL" id="MEB3966812.1"/>
    </source>
</evidence>
<protein>
    <submittedName>
        <fullName evidence="2">Nucleotidyltransferase domain-containing protein</fullName>
    </submittedName>
</protein>
<sequence>MDDHASHLSRPGRPGPAVDLTAAAQALRLLSERLPHALGALLGGSAARGRTGPSSDLDLAVLLPGAETGRREVLRHEGRPVELFLHTLSETPALFERDRSLRRGTILFIYDQGVPLLDPHGHIARTRARARELLTAGPAPLTAAERERSRYVLTCFLDDLLDTPPSARYEQLATADFTLREAAHLLTAHHSAWTGIGRWLPRRLLTADPELGAALLAGHCTVADHADPAPLAAAAEKVLELVGGPLREGYVERR</sequence>
<dbReference type="Gene3D" id="3.30.460.10">
    <property type="entry name" value="Beta Polymerase, domain 2"/>
    <property type="match status" value="1"/>
</dbReference>
<feature type="domain" description="Polymerase nucleotidyl transferase" evidence="1">
    <location>
        <begin position="29"/>
        <end position="68"/>
    </location>
</feature>
<dbReference type="Proteomes" id="UP001352223">
    <property type="component" value="Unassembled WGS sequence"/>
</dbReference>
<dbReference type="InterPro" id="IPR002934">
    <property type="entry name" value="Polymerase_NTP_transf_dom"/>
</dbReference>
<evidence type="ECO:0000259" key="1">
    <source>
        <dbReference type="Pfam" id="PF01909"/>
    </source>
</evidence>
<reference evidence="2 3" key="1">
    <citation type="submission" date="2022-10" db="EMBL/GenBank/DDBJ databases">
        <authorList>
            <person name="Xie J."/>
            <person name="Shen N."/>
        </authorList>
    </citation>
    <scope>NUCLEOTIDE SEQUENCE [LARGE SCALE GENOMIC DNA]</scope>
    <source>
        <strain evidence="2 3">DSM 41681</strain>
    </source>
</reference>
<keyword evidence="3" id="KW-1185">Reference proteome</keyword>
<dbReference type="Pfam" id="PF01909">
    <property type="entry name" value="NTP_transf_2"/>
    <property type="match status" value="1"/>
</dbReference>
<organism evidence="2 3">
    <name type="scientific">Streptomyces kunmingensis</name>
    <dbReference type="NCBI Taxonomy" id="68225"/>
    <lineage>
        <taxon>Bacteria</taxon>
        <taxon>Bacillati</taxon>
        <taxon>Actinomycetota</taxon>
        <taxon>Actinomycetes</taxon>
        <taxon>Kitasatosporales</taxon>
        <taxon>Streptomycetaceae</taxon>
        <taxon>Streptomyces</taxon>
    </lineage>
</organism>
<gene>
    <name evidence="2" type="ORF">OKJ48_42260</name>
</gene>
<dbReference type="RefSeq" id="WP_324776464.1">
    <property type="nucleotide sequence ID" value="NZ_BAAATS010000002.1"/>
</dbReference>
<comment type="caution">
    <text evidence="2">The sequence shown here is derived from an EMBL/GenBank/DDBJ whole genome shotgun (WGS) entry which is preliminary data.</text>
</comment>
<dbReference type="InterPro" id="IPR043519">
    <property type="entry name" value="NT_sf"/>
</dbReference>
<accession>A0ABU6CRY9</accession>
<dbReference type="CDD" id="cd05403">
    <property type="entry name" value="NT_KNTase_like"/>
    <property type="match status" value="1"/>
</dbReference>